<name>E1R9C8_SEDSS</name>
<dbReference type="Proteomes" id="UP000002318">
    <property type="component" value="Chromosome"/>
</dbReference>
<evidence type="ECO:0000313" key="12">
    <source>
        <dbReference type="Proteomes" id="UP000002318"/>
    </source>
</evidence>
<dbReference type="GO" id="GO:0003824">
    <property type="term" value="F:catalytic activity"/>
    <property type="evidence" value="ECO:0007669"/>
    <property type="project" value="InterPro"/>
</dbReference>
<dbReference type="eggNOG" id="COG1509">
    <property type="taxonomic scope" value="Bacteria"/>
</dbReference>
<keyword evidence="8" id="KW-0408">Iron</keyword>
<sequence length="461" mass="53301">MKAKRFRPYSAANIDSITQLKRLPKSQLREMQAVAKILPFRTNNYVVEELIDWSRIPEDPLFQLTFPQPQMLHKSDLRRITELLATETGYSPEQLKSEQYRIRTAMNPHPAGQLQLNVPEEEGEVLHGMQHKYDETVLFFPKQGQTCHAYCTYCFRWAQFIGNKELQMASGEVEPLIRYLDRHPEVSDLLITGGDPMFMRSSVLRRYIEPLLRHRPGNLQTIRIGTKSLSYWPYRYLSDKDSDDLISLFHEITTAGYHLSIMAHFTHIRELSTLAVEAAIRRIKETGAIIRCQSPIVRHINDDASMWAEMWRREVQLGMIPYYMFIARDTGPKAYFDIPIAETLKLFSDAYRQVSGLARTVRGPSMSAKPGKILVDGITEIEGEKYFVLKMIQGREASWVNKVFYARYDPKASWITELKPAFGERCFFFESNGRGSRTPLKQLRNAAMEAIPEAAISIHRK</sequence>
<evidence type="ECO:0000256" key="3">
    <source>
        <dbReference type="ARBA" id="ARBA00008703"/>
    </source>
</evidence>
<evidence type="ECO:0000256" key="7">
    <source>
        <dbReference type="ARBA" id="ARBA00022898"/>
    </source>
</evidence>
<keyword evidence="12" id="KW-1185">Reference proteome</keyword>
<dbReference type="InterPro" id="IPR003739">
    <property type="entry name" value="Lys_aminomutase/Glu_NH3_mut"/>
</dbReference>
<comment type="cofactor">
    <cofactor evidence="1 10">
        <name>pyridoxal 5'-phosphate</name>
        <dbReference type="ChEBI" id="CHEBI:597326"/>
    </cofactor>
</comment>
<dbReference type="EMBL" id="CP002116">
    <property type="protein sequence ID" value="ADK83097.1"/>
    <property type="molecule type" value="Genomic_DNA"/>
</dbReference>
<dbReference type="GO" id="GO:0046872">
    <property type="term" value="F:metal ion binding"/>
    <property type="evidence" value="ECO:0007669"/>
    <property type="project" value="UniProtKB-KW"/>
</dbReference>
<dbReference type="SUPFAM" id="SSF102114">
    <property type="entry name" value="Radical SAM enzymes"/>
    <property type="match status" value="1"/>
</dbReference>
<dbReference type="InterPro" id="IPR013785">
    <property type="entry name" value="Aldolase_TIM"/>
</dbReference>
<keyword evidence="5" id="KW-0949">S-adenosyl-L-methionine</keyword>
<keyword evidence="7 10" id="KW-0663">Pyridoxal phosphate</keyword>
<dbReference type="InterPro" id="IPR058240">
    <property type="entry name" value="rSAM_sf"/>
</dbReference>
<dbReference type="PANTHER" id="PTHR30538:SF0">
    <property type="entry name" value="L-LYSINE 2,3-AMINOMUTASE AQ_1632-RELATED"/>
    <property type="match status" value="1"/>
</dbReference>
<dbReference type="SFLD" id="SFLDS00029">
    <property type="entry name" value="Radical_SAM"/>
    <property type="match status" value="1"/>
</dbReference>
<protein>
    <submittedName>
        <fullName evidence="11">Radical SAM domain-containing protein</fullName>
    </submittedName>
</protein>
<keyword evidence="9" id="KW-0411">Iron-sulfur</keyword>
<evidence type="ECO:0000313" key="11">
    <source>
        <dbReference type="EMBL" id="ADK83097.1"/>
    </source>
</evidence>
<evidence type="ECO:0000256" key="10">
    <source>
        <dbReference type="PIRSR" id="PIRSR603739-50"/>
    </source>
</evidence>
<dbReference type="AlphaFoldDB" id="E1R9C8"/>
<evidence type="ECO:0000256" key="4">
    <source>
        <dbReference type="ARBA" id="ARBA00022485"/>
    </source>
</evidence>
<evidence type="ECO:0000256" key="2">
    <source>
        <dbReference type="ARBA" id="ARBA00001966"/>
    </source>
</evidence>
<evidence type="ECO:0000256" key="6">
    <source>
        <dbReference type="ARBA" id="ARBA00022723"/>
    </source>
</evidence>
<dbReference type="PANTHER" id="PTHR30538">
    <property type="entry name" value="LYSINE 2,3-AMINOMUTASE-RELATED"/>
    <property type="match status" value="1"/>
</dbReference>
<evidence type="ECO:0000256" key="9">
    <source>
        <dbReference type="ARBA" id="ARBA00023014"/>
    </source>
</evidence>
<comment type="cofactor">
    <cofactor evidence="2">
        <name>[4Fe-4S] cluster</name>
        <dbReference type="ChEBI" id="CHEBI:49883"/>
    </cofactor>
</comment>
<dbReference type="STRING" id="573413.Spirs_4013"/>
<gene>
    <name evidence="11" type="ordered locus">Spirs_4013</name>
</gene>
<dbReference type="KEGG" id="ssm:Spirs_4013"/>
<organism evidence="11 12">
    <name type="scientific">Sediminispirochaeta smaragdinae (strain DSM 11293 / JCM 15392 / SEBR 4228)</name>
    <name type="common">Spirochaeta smaragdinae</name>
    <dbReference type="NCBI Taxonomy" id="573413"/>
    <lineage>
        <taxon>Bacteria</taxon>
        <taxon>Pseudomonadati</taxon>
        <taxon>Spirochaetota</taxon>
        <taxon>Spirochaetia</taxon>
        <taxon>Spirochaetales</taxon>
        <taxon>Spirochaetaceae</taxon>
        <taxon>Sediminispirochaeta</taxon>
    </lineage>
</organism>
<comment type="similarity">
    <text evidence="3">Belongs to the radical SAM superfamily. KamA family.</text>
</comment>
<keyword evidence="6" id="KW-0479">Metal-binding</keyword>
<evidence type="ECO:0000256" key="1">
    <source>
        <dbReference type="ARBA" id="ARBA00001933"/>
    </source>
</evidence>
<evidence type="ECO:0000256" key="5">
    <source>
        <dbReference type="ARBA" id="ARBA00022691"/>
    </source>
</evidence>
<feature type="modified residue" description="N6-(pyridoxal phosphate)lysine" evidence="10">
    <location>
        <position position="372"/>
    </location>
</feature>
<dbReference type="SFLD" id="SFLDG01070">
    <property type="entry name" value="PLP-dependent"/>
    <property type="match status" value="1"/>
</dbReference>
<evidence type="ECO:0000256" key="8">
    <source>
        <dbReference type="ARBA" id="ARBA00023004"/>
    </source>
</evidence>
<dbReference type="HOGENOM" id="CLU_032161_3_0_12"/>
<reference evidence="11 12" key="1">
    <citation type="journal article" date="2010" name="Stand. Genomic Sci.">
        <title>Complete genome sequence of Spirochaeta smaragdinae type strain (SEBR 4228).</title>
        <authorList>
            <person name="Mavromatis K."/>
            <person name="Yasawong M."/>
            <person name="Chertkov O."/>
            <person name="Lapidus A."/>
            <person name="Lucas S."/>
            <person name="Nolan M."/>
            <person name="Del Rio T.G."/>
            <person name="Tice H."/>
            <person name="Cheng J.F."/>
            <person name="Pitluck S."/>
            <person name="Liolios K."/>
            <person name="Ivanova N."/>
            <person name="Tapia R."/>
            <person name="Han C."/>
            <person name="Bruce D."/>
            <person name="Goodwin L."/>
            <person name="Pati A."/>
            <person name="Chen A."/>
            <person name="Palaniappan K."/>
            <person name="Land M."/>
            <person name="Hauser L."/>
            <person name="Chang Y.J."/>
            <person name="Jeffries C.D."/>
            <person name="Detter J.C."/>
            <person name="Rohde M."/>
            <person name="Brambilla E."/>
            <person name="Spring S."/>
            <person name="Goker M."/>
            <person name="Sikorski J."/>
            <person name="Woyke T."/>
            <person name="Bristow J."/>
            <person name="Eisen J.A."/>
            <person name="Markowitz V."/>
            <person name="Hugenholtz P."/>
            <person name="Klenk H.P."/>
            <person name="Kyrpides N.C."/>
        </authorList>
    </citation>
    <scope>NUCLEOTIDE SEQUENCE [LARGE SCALE GENOMIC DNA]</scope>
    <source>
        <strain evidence="12">DSM 11293 / JCM 15392 / SEBR 4228</strain>
    </source>
</reference>
<dbReference type="GO" id="GO:0051539">
    <property type="term" value="F:4 iron, 4 sulfur cluster binding"/>
    <property type="evidence" value="ECO:0007669"/>
    <property type="project" value="UniProtKB-KW"/>
</dbReference>
<proteinExistence type="inferred from homology"/>
<dbReference type="InterPro" id="IPR007197">
    <property type="entry name" value="rSAM"/>
</dbReference>
<dbReference type="OrthoDB" id="9768064at2"/>
<keyword evidence="4" id="KW-0004">4Fe-4S</keyword>
<accession>E1R9C8</accession>
<dbReference type="Gene3D" id="3.20.20.70">
    <property type="entry name" value="Aldolase class I"/>
    <property type="match status" value="1"/>
</dbReference>
<dbReference type="RefSeq" id="WP_013256554.1">
    <property type="nucleotide sequence ID" value="NC_014364.1"/>
</dbReference>